<gene>
    <name evidence="2" type="ORF">NA56DRAFT_646939</name>
</gene>
<organism evidence="2 3">
    <name type="scientific">Hyaloscypha hepaticicola</name>
    <dbReference type="NCBI Taxonomy" id="2082293"/>
    <lineage>
        <taxon>Eukaryota</taxon>
        <taxon>Fungi</taxon>
        <taxon>Dikarya</taxon>
        <taxon>Ascomycota</taxon>
        <taxon>Pezizomycotina</taxon>
        <taxon>Leotiomycetes</taxon>
        <taxon>Helotiales</taxon>
        <taxon>Hyaloscyphaceae</taxon>
        <taxon>Hyaloscypha</taxon>
    </lineage>
</organism>
<evidence type="ECO:0000313" key="2">
    <source>
        <dbReference type="EMBL" id="PMD19615.1"/>
    </source>
</evidence>
<reference evidence="2 3" key="1">
    <citation type="submission" date="2016-05" db="EMBL/GenBank/DDBJ databases">
        <title>A degradative enzymes factory behind the ericoid mycorrhizal symbiosis.</title>
        <authorList>
            <consortium name="DOE Joint Genome Institute"/>
            <person name="Martino E."/>
            <person name="Morin E."/>
            <person name="Grelet G."/>
            <person name="Kuo A."/>
            <person name="Kohler A."/>
            <person name="Daghino S."/>
            <person name="Barry K."/>
            <person name="Choi C."/>
            <person name="Cichocki N."/>
            <person name="Clum A."/>
            <person name="Copeland A."/>
            <person name="Hainaut M."/>
            <person name="Haridas S."/>
            <person name="Labutti K."/>
            <person name="Lindquist E."/>
            <person name="Lipzen A."/>
            <person name="Khouja H.-R."/>
            <person name="Murat C."/>
            <person name="Ohm R."/>
            <person name="Olson A."/>
            <person name="Spatafora J."/>
            <person name="Veneault-Fourrey C."/>
            <person name="Henrissat B."/>
            <person name="Grigoriev I."/>
            <person name="Martin F."/>
            <person name="Perotto S."/>
        </authorList>
    </citation>
    <scope>NUCLEOTIDE SEQUENCE [LARGE SCALE GENOMIC DNA]</scope>
    <source>
        <strain evidence="2 3">UAMH 7357</strain>
    </source>
</reference>
<feature type="compositionally biased region" description="Polar residues" evidence="1">
    <location>
        <begin position="30"/>
        <end position="43"/>
    </location>
</feature>
<accession>A0A2J6Q008</accession>
<feature type="compositionally biased region" description="Low complexity" evidence="1">
    <location>
        <begin position="7"/>
        <end position="20"/>
    </location>
</feature>
<sequence length="78" mass="8356">MSPANENTTSTSSTNLQTTQPVAPQAMTLDPSQTTSPAQAKTSQEQEMRMRGGDRGGACPGRFCFIIPCPFPCDFCII</sequence>
<dbReference type="EMBL" id="KZ613488">
    <property type="protein sequence ID" value="PMD19615.1"/>
    <property type="molecule type" value="Genomic_DNA"/>
</dbReference>
<proteinExistence type="predicted"/>
<name>A0A2J6Q008_9HELO</name>
<protein>
    <submittedName>
        <fullName evidence="2">Uncharacterized protein</fullName>
    </submittedName>
</protein>
<dbReference type="OrthoDB" id="3535535at2759"/>
<evidence type="ECO:0000313" key="3">
    <source>
        <dbReference type="Proteomes" id="UP000235672"/>
    </source>
</evidence>
<evidence type="ECO:0000256" key="1">
    <source>
        <dbReference type="SAM" id="MobiDB-lite"/>
    </source>
</evidence>
<dbReference type="AlphaFoldDB" id="A0A2J6Q008"/>
<feature type="region of interest" description="Disordered" evidence="1">
    <location>
        <begin position="1"/>
        <end position="54"/>
    </location>
</feature>
<keyword evidence="3" id="KW-1185">Reference proteome</keyword>
<dbReference type="Proteomes" id="UP000235672">
    <property type="component" value="Unassembled WGS sequence"/>
</dbReference>
<feature type="compositionally biased region" description="Basic and acidic residues" evidence="1">
    <location>
        <begin position="44"/>
        <end position="54"/>
    </location>
</feature>